<comment type="similarity">
    <text evidence="7">Belongs to the ARTD/PARP family.</text>
</comment>
<evidence type="ECO:0000256" key="5">
    <source>
        <dbReference type="ARBA" id="ARBA00022833"/>
    </source>
</evidence>
<evidence type="ECO:0000256" key="7">
    <source>
        <dbReference type="ARBA" id="ARBA00024347"/>
    </source>
</evidence>
<keyword evidence="4 8" id="KW-0863">Zinc-finger</keyword>
<dbReference type="GO" id="GO:0008270">
    <property type="term" value="F:zinc ion binding"/>
    <property type="evidence" value="ECO:0007669"/>
    <property type="project" value="UniProtKB-KW"/>
</dbReference>
<keyword evidence="5 8" id="KW-0862">Zinc</keyword>
<dbReference type="GO" id="GO:0005634">
    <property type="term" value="C:nucleus"/>
    <property type="evidence" value="ECO:0007669"/>
    <property type="project" value="UniProtKB-SubCell"/>
</dbReference>
<evidence type="ECO:0000256" key="4">
    <source>
        <dbReference type="ARBA" id="ARBA00022771"/>
    </source>
</evidence>
<dbReference type="GO" id="GO:0003950">
    <property type="term" value="F:NAD+ poly-ADP-ribosyltransferase activity"/>
    <property type="evidence" value="ECO:0007669"/>
    <property type="project" value="TreeGrafter"/>
</dbReference>
<feature type="region of interest" description="Disordered" evidence="9">
    <location>
        <begin position="1"/>
        <end position="46"/>
    </location>
</feature>
<organism evidence="12 13">
    <name type="scientific">Conger conger</name>
    <name type="common">Conger eel</name>
    <name type="synonym">Muraena conger</name>
    <dbReference type="NCBI Taxonomy" id="82655"/>
    <lineage>
        <taxon>Eukaryota</taxon>
        <taxon>Metazoa</taxon>
        <taxon>Chordata</taxon>
        <taxon>Craniata</taxon>
        <taxon>Vertebrata</taxon>
        <taxon>Euteleostomi</taxon>
        <taxon>Actinopterygii</taxon>
        <taxon>Neopterygii</taxon>
        <taxon>Teleostei</taxon>
        <taxon>Anguilliformes</taxon>
        <taxon>Congridae</taxon>
        <taxon>Conger</taxon>
    </lineage>
</organism>
<evidence type="ECO:0000256" key="3">
    <source>
        <dbReference type="ARBA" id="ARBA00022723"/>
    </source>
</evidence>
<evidence type="ECO:0000259" key="10">
    <source>
        <dbReference type="PROSITE" id="PS50103"/>
    </source>
</evidence>
<feature type="domain" description="WWE" evidence="11">
    <location>
        <begin position="616"/>
        <end position="700"/>
    </location>
</feature>
<dbReference type="PROSITE" id="PS50918">
    <property type="entry name" value="WWE"/>
    <property type="match status" value="7"/>
</dbReference>
<evidence type="ECO:0000256" key="9">
    <source>
        <dbReference type="SAM" id="MobiDB-lite"/>
    </source>
</evidence>
<dbReference type="InterPro" id="IPR051712">
    <property type="entry name" value="ARTD-AVP"/>
</dbReference>
<feature type="region of interest" description="Disordered" evidence="9">
    <location>
        <begin position="204"/>
        <end position="238"/>
    </location>
</feature>
<dbReference type="InterPro" id="IPR036855">
    <property type="entry name" value="Znf_CCCH_sf"/>
</dbReference>
<gene>
    <name evidence="12" type="ORF">COCON_G00115840</name>
</gene>
<dbReference type="PANTHER" id="PTHR45740">
    <property type="entry name" value="POLY [ADP-RIBOSE] POLYMERASE"/>
    <property type="match status" value="1"/>
</dbReference>
<evidence type="ECO:0000313" key="13">
    <source>
        <dbReference type="Proteomes" id="UP001152803"/>
    </source>
</evidence>
<reference evidence="12" key="1">
    <citation type="journal article" date="2023" name="Science">
        <title>Genome structures resolve the early diversification of teleost fishes.</title>
        <authorList>
            <person name="Parey E."/>
            <person name="Louis A."/>
            <person name="Montfort J."/>
            <person name="Bouchez O."/>
            <person name="Roques C."/>
            <person name="Iampietro C."/>
            <person name="Lluch J."/>
            <person name="Castinel A."/>
            <person name="Donnadieu C."/>
            <person name="Desvignes T."/>
            <person name="Floi Bucao C."/>
            <person name="Jouanno E."/>
            <person name="Wen M."/>
            <person name="Mejri S."/>
            <person name="Dirks R."/>
            <person name="Jansen H."/>
            <person name="Henkel C."/>
            <person name="Chen W.J."/>
            <person name="Zahm M."/>
            <person name="Cabau C."/>
            <person name="Klopp C."/>
            <person name="Thompson A.W."/>
            <person name="Robinson-Rechavi M."/>
            <person name="Braasch I."/>
            <person name="Lecointre G."/>
            <person name="Bobe J."/>
            <person name="Postlethwait J.H."/>
            <person name="Berthelot C."/>
            <person name="Roest Crollius H."/>
            <person name="Guiguen Y."/>
        </authorList>
    </citation>
    <scope>NUCLEOTIDE SEQUENCE</scope>
    <source>
        <strain evidence="12">Concon-B</strain>
    </source>
</reference>
<dbReference type="PROSITE" id="PS50103">
    <property type="entry name" value="ZF_C3H1"/>
    <property type="match status" value="1"/>
</dbReference>
<dbReference type="SMART" id="SM00678">
    <property type="entry name" value="WWE"/>
    <property type="match status" value="5"/>
</dbReference>
<sequence>MAFNKTVIKPAAVQSSGSRQSPHSRLTVCNETEQRGGGPGGRRPACSAVNEASHEARRRATSPLLPPSVITCHSVHSAPCGRGGVLVYMTCGKEAERNSATPVGSRRPLGDMTSQGSDCPSEDSDSDDVSQTVSQFSESESDNSDSDSGSESQPGARPSRSASKQACKFYNKGYCKDGRKCKYLHVCQNFLKGKCRYNSQCDLSHTTNSGSESSADESQSRGRRSRRRRSSAGEDEDTDGMSYCWQINCGNGWKNIANDHIIEAQYSQPSSSGIKLYNTPFGSISIDFKKMKVLKKTGIRVRRWNSSRPGLETEWLWYCSNKHDWVQYGEKNSKGKAAPVQSSRIEKKFQKNQRGSLKFTIDTTDYRINFRGMCQENSASGRKRDVVRRPRFKMPQNRGSNRMPPQQRQGGSPVTWEFEGDGGRWYIFKHRSGTNTEASITSAHIEAQFQRNERGSMNFTVSGQRYVLDFSDICTFCFFHRYDSDESELTEETQVVILNHGCQTPVLEGCSVCSIGRLFSSYFVSSEMSGVYAVGSQVQGILNDNHSQPTAGSRHQYLWQLNDGQQWMNINNDHVIEAHYCQPGARGIKIFTANYGRIFIDFDKMEVQGSQLYVRRQIYLAQDEMEEMGWYYNDNRQWYEYGSQGSSSRTASVSSSDLEQQYSSHQSDISFTVGKFSYSLDIHAMTQTNMTTGIIRRVRRRPKLNSVIKLNSPAGASQVPQGQQSASHIGAGWKWQFQADEGIWTDYSSPRCSVDSDKIERWYQRNPQGQMAFNSRKFAYTLDFTGMLQTNSRTGTQRSVRRVQADGQPAHQRFVSPSSHQAPPQAMALPLPPSAGYTWEFMGEEGMWTEYKTPNCTMDSLKIERIYQSNPQGQAKFTAGRYTYTLDFAGMCQTNDAFGTQRAVRRLQQNSPQLNGNAEAGGVTPVLGFVSPSSHQAPPQAMALPLPPSAGYTWEFMGDEGMWTEYKTPNCTMDSLKIERIYQSNPQGQAKFTAGRYTYTLDFAGMCQTNDAFGTQRAVRRLQQNSPQLNGNAEAGGVTPVLGSAGAQHRWQYMDVDGAWKDFVKDRCSVSSDDIENSYQQNPGGTLSFATNSFQYQLNFSTMTQTNQSTQIVRNVRRL</sequence>
<dbReference type="SMART" id="SM00356">
    <property type="entry name" value="ZnF_C3H1"/>
    <property type="match status" value="2"/>
</dbReference>
<keyword evidence="6" id="KW-0539">Nucleus</keyword>
<feature type="domain" description="C3H1-type" evidence="10">
    <location>
        <begin position="161"/>
        <end position="188"/>
    </location>
</feature>
<evidence type="ECO:0000256" key="2">
    <source>
        <dbReference type="ARBA" id="ARBA00004906"/>
    </source>
</evidence>
<dbReference type="Gene3D" id="3.30.720.50">
    <property type="match status" value="7"/>
</dbReference>
<comment type="subcellular location">
    <subcellularLocation>
        <location evidence="1">Nucleus</location>
    </subcellularLocation>
</comment>
<feature type="compositionally biased region" description="Basic residues" evidence="9">
    <location>
        <begin position="221"/>
        <end position="230"/>
    </location>
</feature>
<dbReference type="Pfam" id="PF02825">
    <property type="entry name" value="WWE"/>
    <property type="match status" value="7"/>
</dbReference>
<feature type="compositionally biased region" description="Polar residues" evidence="9">
    <location>
        <begin position="397"/>
        <end position="412"/>
    </location>
</feature>
<dbReference type="SUPFAM" id="SSF117839">
    <property type="entry name" value="WWE domain"/>
    <property type="match status" value="7"/>
</dbReference>
<dbReference type="AlphaFoldDB" id="A0A9Q1HYA1"/>
<name>A0A9Q1HYA1_CONCO</name>
<feature type="domain" description="WWE" evidence="11">
    <location>
        <begin position="401"/>
        <end position="491"/>
    </location>
</feature>
<feature type="domain" description="WWE" evidence="11">
    <location>
        <begin position="721"/>
        <end position="802"/>
    </location>
</feature>
<proteinExistence type="inferred from homology"/>
<feature type="compositionally biased region" description="Polar residues" evidence="9">
    <location>
        <begin position="13"/>
        <end position="31"/>
    </location>
</feature>
<dbReference type="InterPro" id="IPR004170">
    <property type="entry name" value="WWE_dom"/>
</dbReference>
<dbReference type="EMBL" id="JAFJMO010000008">
    <property type="protein sequence ID" value="KAJ8268977.1"/>
    <property type="molecule type" value="Genomic_DNA"/>
</dbReference>
<feature type="domain" description="WWE" evidence="11">
    <location>
        <begin position="940"/>
        <end position="1021"/>
    </location>
</feature>
<dbReference type="SUPFAM" id="SSF90229">
    <property type="entry name" value="CCCH zinc finger"/>
    <property type="match status" value="1"/>
</dbReference>
<feature type="region of interest" description="Disordered" evidence="9">
    <location>
        <begin position="97"/>
        <end position="162"/>
    </location>
</feature>
<dbReference type="InterPro" id="IPR018123">
    <property type="entry name" value="WWE-dom_subgr"/>
</dbReference>
<dbReference type="InterPro" id="IPR037197">
    <property type="entry name" value="WWE_dom_sf"/>
</dbReference>
<evidence type="ECO:0000256" key="1">
    <source>
        <dbReference type="ARBA" id="ARBA00004123"/>
    </source>
</evidence>
<dbReference type="GO" id="GO:1990404">
    <property type="term" value="F:NAD+-protein mono-ADP-ribosyltransferase activity"/>
    <property type="evidence" value="ECO:0007669"/>
    <property type="project" value="TreeGrafter"/>
</dbReference>
<feature type="domain" description="WWE" evidence="11">
    <location>
        <begin position="1037"/>
        <end position="1118"/>
    </location>
</feature>
<feature type="domain" description="WWE" evidence="11">
    <location>
        <begin position="825"/>
        <end position="906"/>
    </location>
</feature>
<evidence type="ECO:0000256" key="8">
    <source>
        <dbReference type="PROSITE-ProRule" id="PRU00723"/>
    </source>
</evidence>
<dbReference type="Pfam" id="PF23466">
    <property type="entry name" value="WWE_4"/>
    <property type="match status" value="2"/>
</dbReference>
<evidence type="ECO:0000256" key="6">
    <source>
        <dbReference type="ARBA" id="ARBA00023242"/>
    </source>
</evidence>
<comment type="caution">
    <text evidence="12">The sequence shown here is derived from an EMBL/GenBank/DDBJ whole genome shotgun (WGS) entry which is preliminary data.</text>
</comment>
<dbReference type="OrthoDB" id="24952at2759"/>
<keyword evidence="3 8" id="KW-0479">Metal-binding</keyword>
<keyword evidence="13" id="KW-1185">Reference proteome</keyword>
<accession>A0A9Q1HYA1</accession>
<dbReference type="PANTHER" id="PTHR45740:SF14">
    <property type="entry name" value="NOVEL PROTEIN"/>
    <property type="match status" value="1"/>
</dbReference>
<feature type="zinc finger region" description="C3H1-type" evidence="8">
    <location>
        <begin position="161"/>
        <end position="188"/>
    </location>
</feature>
<feature type="region of interest" description="Disordered" evidence="9">
    <location>
        <begin position="394"/>
        <end position="413"/>
    </location>
</feature>
<dbReference type="InterPro" id="IPR000571">
    <property type="entry name" value="Znf_CCCH"/>
</dbReference>
<comment type="pathway">
    <text evidence="2">Protein modification; protein ubiquitination.</text>
</comment>
<evidence type="ECO:0000313" key="12">
    <source>
        <dbReference type="EMBL" id="KAJ8268977.1"/>
    </source>
</evidence>
<evidence type="ECO:0000259" key="11">
    <source>
        <dbReference type="PROSITE" id="PS50918"/>
    </source>
</evidence>
<dbReference type="Proteomes" id="UP001152803">
    <property type="component" value="Unassembled WGS sequence"/>
</dbReference>
<protein>
    <submittedName>
        <fullName evidence="12">Uncharacterized protein</fullName>
    </submittedName>
</protein>
<feature type="domain" description="WWE" evidence="11">
    <location>
        <begin position="301"/>
        <end position="388"/>
    </location>
</feature>